<dbReference type="AlphaFoldDB" id="A0A085WRT3"/>
<dbReference type="STRING" id="394096.DB31_5438"/>
<evidence type="ECO:0000313" key="2">
    <source>
        <dbReference type="EMBL" id="KFE70396.1"/>
    </source>
</evidence>
<feature type="signal peptide" evidence="1">
    <location>
        <begin position="1"/>
        <end position="21"/>
    </location>
</feature>
<name>A0A085WRT3_9BACT</name>
<proteinExistence type="predicted"/>
<comment type="caution">
    <text evidence="2">The sequence shown here is derived from an EMBL/GenBank/DDBJ whole genome shotgun (WGS) entry which is preliminary data.</text>
</comment>
<reference evidence="2 3" key="1">
    <citation type="submission" date="2014-04" db="EMBL/GenBank/DDBJ databases">
        <title>Genome assembly of Hyalangium minutum DSM 14724.</title>
        <authorList>
            <person name="Sharma G."/>
            <person name="Subramanian S."/>
        </authorList>
    </citation>
    <scope>NUCLEOTIDE SEQUENCE [LARGE SCALE GENOMIC DNA]</scope>
    <source>
        <strain evidence="2 3">DSM 14724</strain>
    </source>
</reference>
<keyword evidence="3" id="KW-1185">Reference proteome</keyword>
<sequence length="217" mass="23545">MRSPLFVLALGLISPAPIACAGEMTPTHFQQVSLESFKTTEGVLKPGQKEGQVLVDVPKMRAVVPSSSSSVAELHFTYLGPTRRQLPLASGENRLQVGLKLRAQDACNLAYVMWRLAPEPGLVVSIKSNPGDHDSDSCGNRGYTNLEPRQAVPVPLIVKGDSHVLRAEQEGKVLRVFADGILVWEGELPREALALKGPVGLRSDNGRFELEMFALQP</sequence>
<organism evidence="2 3">
    <name type="scientific">Hyalangium minutum</name>
    <dbReference type="NCBI Taxonomy" id="394096"/>
    <lineage>
        <taxon>Bacteria</taxon>
        <taxon>Pseudomonadati</taxon>
        <taxon>Myxococcota</taxon>
        <taxon>Myxococcia</taxon>
        <taxon>Myxococcales</taxon>
        <taxon>Cystobacterineae</taxon>
        <taxon>Archangiaceae</taxon>
        <taxon>Hyalangium</taxon>
    </lineage>
</organism>
<dbReference type="Proteomes" id="UP000028725">
    <property type="component" value="Unassembled WGS sequence"/>
</dbReference>
<dbReference type="EMBL" id="JMCB01000003">
    <property type="protein sequence ID" value="KFE70396.1"/>
    <property type="molecule type" value="Genomic_DNA"/>
</dbReference>
<evidence type="ECO:0000256" key="1">
    <source>
        <dbReference type="SAM" id="SignalP"/>
    </source>
</evidence>
<accession>A0A085WRT3</accession>
<evidence type="ECO:0008006" key="4">
    <source>
        <dbReference type="Google" id="ProtNLM"/>
    </source>
</evidence>
<gene>
    <name evidence="2" type="ORF">DB31_5438</name>
</gene>
<keyword evidence="1" id="KW-0732">Signal</keyword>
<feature type="chain" id="PRO_5001800015" description="Lipoprotein" evidence="1">
    <location>
        <begin position="22"/>
        <end position="217"/>
    </location>
</feature>
<dbReference type="RefSeq" id="WP_240486604.1">
    <property type="nucleotide sequence ID" value="NZ_JMCB01000003.1"/>
</dbReference>
<evidence type="ECO:0000313" key="3">
    <source>
        <dbReference type="Proteomes" id="UP000028725"/>
    </source>
</evidence>
<protein>
    <recommendedName>
        <fullName evidence="4">Lipoprotein</fullName>
    </recommendedName>
</protein>